<proteinExistence type="predicted"/>
<evidence type="ECO:0000313" key="3">
    <source>
        <dbReference type="Proteomes" id="UP000235672"/>
    </source>
</evidence>
<dbReference type="OrthoDB" id="5417386at2759"/>
<feature type="compositionally biased region" description="Acidic residues" evidence="1">
    <location>
        <begin position="747"/>
        <end position="759"/>
    </location>
</feature>
<feature type="region of interest" description="Disordered" evidence="1">
    <location>
        <begin position="406"/>
        <end position="433"/>
    </location>
</feature>
<protein>
    <submittedName>
        <fullName evidence="2">Uncharacterized protein</fullName>
    </submittedName>
</protein>
<feature type="region of interest" description="Disordered" evidence="1">
    <location>
        <begin position="734"/>
        <end position="759"/>
    </location>
</feature>
<feature type="compositionally biased region" description="Polar residues" evidence="1">
    <location>
        <begin position="627"/>
        <end position="650"/>
    </location>
</feature>
<feature type="compositionally biased region" description="Low complexity" evidence="1">
    <location>
        <begin position="361"/>
        <end position="375"/>
    </location>
</feature>
<organism evidence="2 3">
    <name type="scientific">Hyaloscypha hepaticicola</name>
    <dbReference type="NCBI Taxonomy" id="2082293"/>
    <lineage>
        <taxon>Eukaryota</taxon>
        <taxon>Fungi</taxon>
        <taxon>Dikarya</taxon>
        <taxon>Ascomycota</taxon>
        <taxon>Pezizomycotina</taxon>
        <taxon>Leotiomycetes</taxon>
        <taxon>Helotiales</taxon>
        <taxon>Hyaloscyphaceae</taxon>
        <taxon>Hyaloscypha</taxon>
    </lineage>
</organism>
<feature type="region of interest" description="Disordered" evidence="1">
    <location>
        <begin position="43"/>
        <end position="119"/>
    </location>
</feature>
<evidence type="ECO:0000256" key="1">
    <source>
        <dbReference type="SAM" id="MobiDB-lite"/>
    </source>
</evidence>
<name>A0A2J6QNF0_9HELO</name>
<feature type="compositionally biased region" description="Basic and acidic residues" evidence="1">
    <location>
        <begin position="737"/>
        <end position="746"/>
    </location>
</feature>
<feature type="compositionally biased region" description="Basic and acidic residues" evidence="1">
    <location>
        <begin position="651"/>
        <end position="673"/>
    </location>
</feature>
<dbReference type="Proteomes" id="UP000235672">
    <property type="component" value="Unassembled WGS sequence"/>
</dbReference>
<feature type="region of interest" description="Disordered" evidence="1">
    <location>
        <begin position="304"/>
        <end position="386"/>
    </location>
</feature>
<gene>
    <name evidence="2" type="ORF">NA56DRAFT_147522</name>
</gene>
<feature type="region of interest" description="Disordered" evidence="1">
    <location>
        <begin position="204"/>
        <end position="235"/>
    </location>
</feature>
<keyword evidence="3" id="KW-1185">Reference proteome</keyword>
<feature type="region of interest" description="Disordered" evidence="1">
    <location>
        <begin position="256"/>
        <end position="284"/>
    </location>
</feature>
<feature type="compositionally biased region" description="Basic and acidic residues" evidence="1">
    <location>
        <begin position="275"/>
        <end position="284"/>
    </location>
</feature>
<dbReference type="EMBL" id="KZ613465">
    <property type="protein sequence ID" value="PMD27789.1"/>
    <property type="molecule type" value="Genomic_DNA"/>
</dbReference>
<feature type="compositionally biased region" description="Polar residues" evidence="1">
    <location>
        <begin position="88"/>
        <end position="99"/>
    </location>
</feature>
<feature type="compositionally biased region" description="Basic and acidic residues" evidence="1">
    <location>
        <begin position="306"/>
        <end position="323"/>
    </location>
</feature>
<dbReference type="AlphaFoldDB" id="A0A2J6QNF0"/>
<sequence length="759" mass="82978">MAESFVCAGAMQSSVRAETARVADLKGLSSTSVRVNRKVTVVSSTSPTPVVKRGKYSHMPSVPNDHSRPQTSPSPANVTAVDAPLHRWNSTRTSNTNRPSLRHSRARSQQAPQDVATLDDSRQHMRALSDFLMTRQPPPNNWVSKLSDDERSLNSLKKSAFKLFKNKSKSQKAPRLLQLPDSAVAAKTLSGVRHIAISIPIEHDHIEPPKKPAPLVQARPQQLQQSLSANSKPDRPAVTILKPVVELRESVSSHLSSIAKNMKSKTELSSPSPEPRAKSSELHVDTTKISRDYYTGLETRQITLTDDSRSANGEEARSPKSYKEISPVLRQDSLQSDPRHSGGTAYSTVTLGTWGGHSRGPSSVSTAPSASPISPHKFDLPPRNSSKVRVPQNIAELIQPSKLVTEVPQDGDPLHPAAYRASETTPHTISTSSPAIIAAEGEIVHRHSASGDGEPQITRSFTPEGVSPTPAKKLPDQSLPQDFSRPKTAPPSQARKTAMAQLKEADPRPRSSGMDESLRATRQSRLERVKARKQRDIEILRSKAGTRAPLSPTLSANNTQAVASLGITSPPKKLKRGLNVQTQNLAKRKDVNVISPIMLVADLTPSTELVAPGDLAAPRTPRKDKNSGPSTTVRSAEHTPPQSLLSFSPSDTEHARNPRRALSGDRDGTKAESRIVSLSGSSLENRRRERRMKRNTRERERELDVRVTRIERDNESPTGLMSVERSMRQLQTLAPRVSRESIKPIGDEFEEDDGGSILL</sequence>
<feature type="compositionally biased region" description="Polar residues" evidence="1">
    <location>
        <begin position="422"/>
        <end position="433"/>
    </location>
</feature>
<reference evidence="2 3" key="1">
    <citation type="submission" date="2016-05" db="EMBL/GenBank/DDBJ databases">
        <title>A degradative enzymes factory behind the ericoid mycorrhizal symbiosis.</title>
        <authorList>
            <consortium name="DOE Joint Genome Institute"/>
            <person name="Martino E."/>
            <person name="Morin E."/>
            <person name="Grelet G."/>
            <person name="Kuo A."/>
            <person name="Kohler A."/>
            <person name="Daghino S."/>
            <person name="Barry K."/>
            <person name="Choi C."/>
            <person name="Cichocki N."/>
            <person name="Clum A."/>
            <person name="Copeland A."/>
            <person name="Hainaut M."/>
            <person name="Haridas S."/>
            <person name="Labutti K."/>
            <person name="Lindquist E."/>
            <person name="Lipzen A."/>
            <person name="Khouja H.-R."/>
            <person name="Murat C."/>
            <person name="Ohm R."/>
            <person name="Olson A."/>
            <person name="Spatafora J."/>
            <person name="Veneault-Fourrey C."/>
            <person name="Henrissat B."/>
            <person name="Grigoriev I."/>
            <person name="Martin F."/>
            <person name="Perotto S."/>
        </authorList>
    </citation>
    <scope>NUCLEOTIDE SEQUENCE [LARGE SCALE GENOMIC DNA]</scope>
    <source>
        <strain evidence="2 3">UAMH 7357</strain>
    </source>
</reference>
<feature type="region of interest" description="Disordered" evidence="1">
    <location>
        <begin position="447"/>
        <end position="524"/>
    </location>
</feature>
<accession>A0A2J6QNF0</accession>
<feature type="compositionally biased region" description="Polar residues" evidence="1">
    <location>
        <begin position="219"/>
        <end position="231"/>
    </location>
</feature>
<evidence type="ECO:0000313" key="2">
    <source>
        <dbReference type="EMBL" id="PMD27789.1"/>
    </source>
</evidence>
<feature type="region of interest" description="Disordered" evidence="1">
    <location>
        <begin position="611"/>
        <end position="702"/>
    </location>
</feature>